<reference evidence="1 2" key="1">
    <citation type="submission" date="2016-10" db="EMBL/GenBank/DDBJ databases">
        <authorList>
            <person name="de Groot N.N."/>
        </authorList>
    </citation>
    <scope>NUCLEOTIDE SEQUENCE [LARGE SCALE GENOMIC DNA]</scope>
    <source>
        <strain evidence="1 2">CGMCC 1.6133</strain>
    </source>
</reference>
<organism evidence="1 2">
    <name type="scientific">Billgrantia gudaonensis</name>
    <dbReference type="NCBI Taxonomy" id="376427"/>
    <lineage>
        <taxon>Bacteria</taxon>
        <taxon>Pseudomonadati</taxon>
        <taxon>Pseudomonadota</taxon>
        <taxon>Gammaproteobacteria</taxon>
        <taxon>Oceanospirillales</taxon>
        <taxon>Halomonadaceae</taxon>
        <taxon>Billgrantia</taxon>
    </lineage>
</organism>
<accession>A0A1G8XG16</accession>
<protein>
    <submittedName>
        <fullName evidence="1">Uncharacterized protein</fullName>
    </submittedName>
</protein>
<evidence type="ECO:0000313" key="1">
    <source>
        <dbReference type="EMBL" id="SDJ89224.1"/>
    </source>
</evidence>
<evidence type="ECO:0000313" key="2">
    <source>
        <dbReference type="Proteomes" id="UP000198525"/>
    </source>
</evidence>
<dbReference type="STRING" id="376427.SAMN04487954_10924"/>
<sequence length="94" mass="10479">MQCECRAEIETAIRDHVEKTLPEGFQDYDAKLQGYGFALSGSQLTAPFFIEYKGEVQVPKKSGGGMKKQKIDTRIAAKYCPFCGKVARPDEKEA</sequence>
<gene>
    <name evidence="1" type="ORF">SAMN04487954_10924</name>
</gene>
<proteinExistence type="predicted"/>
<dbReference type="RefSeq" id="WP_089686320.1">
    <property type="nucleotide sequence ID" value="NZ_FNES01000009.1"/>
</dbReference>
<dbReference type="Proteomes" id="UP000198525">
    <property type="component" value="Unassembled WGS sequence"/>
</dbReference>
<name>A0A1G8XG16_9GAMM</name>
<dbReference type="OrthoDB" id="6169388at2"/>
<dbReference type="AlphaFoldDB" id="A0A1G8XG16"/>
<dbReference type="EMBL" id="FNES01000009">
    <property type="protein sequence ID" value="SDJ89224.1"/>
    <property type="molecule type" value="Genomic_DNA"/>
</dbReference>
<keyword evidence="2" id="KW-1185">Reference proteome</keyword>